<dbReference type="GO" id="GO:0003824">
    <property type="term" value="F:catalytic activity"/>
    <property type="evidence" value="ECO:0007669"/>
    <property type="project" value="InterPro"/>
</dbReference>
<accession>A0AAV0DNX4</accession>
<dbReference type="PANTHER" id="PTHR33710:SF77">
    <property type="entry name" value="DNASE I-LIKE SUPERFAMILY PROTEIN"/>
    <property type="match status" value="1"/>
</dbReference>
<name>A0AAV0DNX4_9ASTE</name>
<dbReference type="Proteomes" id="UP001152523">
    <property type="component" value="Unassembled WGS sequence"/>
</dbReference>
<dbReference type="PANTHER" id="PTHR33710">
    <property type="entry name" value="BNAC02G09200D PROTEIN"/>
    <property type="match status" value="1"/>
</dbReference>
<dbReference type="InterPro" id="IPR036691">
    <property type="entry name" value="Endo/exonu/phosph_ase_sf"/>
</dbReference>
<dbReference type="EMBL" id="CAMAPF010000133">
    <property type="protein sequence ID" value="CAH9105970.1"/>
    <property type="molecule type" value="Genomic_DNA"/>
</dbReference>
<evidence type="ECO:0000259" key="1">
    <source>
        <dbReference type="Pfam" id="PF03372"/>
    </source>
</evidence>
<evidence type="ECO:0000313" key="2">
    <source>
        <dbReference type="EMBL" id="CAH9105970.1"/>
    </source>
</evidence>
<dbReference type="AlphaFoldDB" id="A0AAV0DNX4"/>
<dbReference type="InterPro" id="IPR005135">
    <property type="entry name" value="Endo/exonuclease/phosphatase"/>
</dbReference>
<keyword evidence="3" id="KW-1185">Reference proteome</keyword>
<dbReference type="Pfam" id="PF03372">
    <property type="entry name" value="Exo_endo_phos"/>
    <property type="match status" value="1"/>
</dbReference>
<feature type="non-terminal residue" evidence="2">
    <location>
        <position position="163"/>
    </location>
</feature>
<organism evidence="2 3">
    <name type="scientific">Cuscuta epithymum</name>
    <dbReference type="NCBI Taxonomy" id="186058"/>
    <lineage>
        <taxon>Eukaryota</taxon>
        <taxon>Viridiplantae</taxon>
        <taxon>Streptophyta</taxon>
        <taxon>Embryophyta</taxon>
        <taxon>Tracheophyta</taxon>
        <taxon>Spermatophyta</taxon>
        <taxon>Magnoliopsida</taxon>
        <taxon>eudicotyledons</taxon>
        <taxon>Gunneridae</taxon>
        <taxon>Pentapetalae</taxon>
        <taxon>asterids</taxon>
        <taxon>lamiids</taxon>
        <taxon>Solanales</taxon>
        <taxon>Convolvulaceae</taxon>
        <taxon>Cuscuteae</taxon>
        <taxon>Cuscuta</taxon>
        <taxon>Cuscuta subgen. Cuscuta</taxon>
    </lineage>
</organism>
<reference evidence="2" key="1">
    <citation type="submission" date="2022-07" db="EMBL/GenBank/DDBJ databases">
        <authorList>
            <person name="Macas J."/>
            <person name="Novak P."/>
            <person name="Neumann P."/>
        </authorList>
    </citation>
    <scope>NUCLEOTIDE SEQUENCE</scope>
</reference>
<sequence>MESSKVELTVIEKTSQALHCNVISNDFHIICSLLYIRPNQAAKERCWTELREFKRRHSGLWLAMGDFNSTLWASEQCGGNILWNAMDWFRDQLSSCDLYDVGTEGAPFTWIKREGSRVTLRKRLDRVVWNEEAHMIFPEGKVFNLPRLHSDHHPVMFSSSIDR</sequence>
<protein>
    <recommendedName>
        <fullName evidence="1">Endonuclease/exonuclease/phosphatase domain-containing protein</fullName>
    </recommendedName>
</protein>
<feature type="domain" description="Endonuclease/exonuclease/phosphatase" evidence="1">
    <location>
        <begin position="30"/>
        <end position="131"/>
    </location>
</feature>
<dbReference type="Gene3D" id="3.60.10.10">
    <property type="entry name" value="Endonuclease/exonuclease/phosphatase"/>
    <property type="match status" value="1"/>
</dbReference>
<comment type="caution">
    <text evidence="2">The sequence shown here is derived from an EMBL/GenBank/DDBJ whole genome shotgun (WGS) entry which is preliminary data.</text>
</comment>
<dbReference type="SUPFAM" id="SSF56219">
    <property type="entry name" value="DNase I-like"/>
    <property type="match status" value="1"/>
</dbReference>
<proteinExistence type="predicted"/>
<gene>
    <name evidence="2" type="ORF">CEPIT_LOCUS17400</name>
</gene>
<evidence type="ECO:0000313" key="3">
    <source>
        <dbReference type="Proteomes" id="UP001152523"/>
    </source>
</evidence>